<evidence type="ECO:0008006" key="3">
    <source>
        <dbReference type="Google" id="ProtNLM"/>
    </source>
</evidence>
<proteinExistence type="predicted"/>
<gene>
    <name evidence="1" type="ORF">GKD66_14630</name>
</gene>
<evidence type="ECO:0000313" key="2">
    <source>
        <dbReference type="Proteomes" id="UP000441358"/>
    </source>
</evidence>
<sequence length="260" mass="29234">MNFKSLFVLGAVLCGFASCESSLDEDNLMLSNSTQENVETKSLEGESQSFTLYASYKGMDYTVSCERRNDSIIYLDETFRNLYEKEISKLPNLVTVVHPDGFIEFFDSDEDAERKLGINASENQRSMRAVSPEVGLLGKLILYDDDSFTNTKDVRTFWITASESEKSSHLKDSDSFNDKTSALKVEYLGKNENYCAVLIAYKDDNYRGSKLICIATKGKTHSDSNLDNVPCGDDSWGDKITSFTFSIEEVGKYTQSPHSR</sequence>
<dbReference type="RefSeq" id="WP_036631766.1">
    <property type="nucleotide sequence ID" value="NZ_JADMWC010000012.1"/>
</dbReference>
<accession>A0A7K0HNK0</accession>
<reference evidence="1 2" key="1">
    <citation type="journal article" date="2019" name="Nat. Med.">
        <title>A library of human gut bacterial isolates paired with longitudinal multiomics data enables mechanistic microbiome research.</title>
        <authorList>
            <person name="Poyet M."/>
            <person name="Groussin M."/>
            <person name="Gibbons S.M."/>
            <person name="Avila-Pacheco J."/>
            <person name="Jiang X."/>
            <person name="Kearney S.M."/>
            <person name="Perrotta A.R."/>
            <person name="Berdy B."/>
            <person name="Zhao S."/>
            <person name="Lieberman T.D."/>
            <person name="Swanson P.K."/>
            <person name="Smith M."/>
            <person name="Roesemann S."/>
            <person name="Alexander J.E."/>
            <person name="Rich S.A."/>
            <person name="Livny J."/>
            <person name="Vlamakis H."/>
            <person name="Clish C."/>
            <person name="Bullock K."/>
            <person name="Deik A."/>
            <person name="Scott J."/>
            <person name="Pierce K.A."/>
            <person name="Xavier R.J."/>
            <person name="Alm E.J."/>
        </authorList>
    </citation>
    <scope>NUCLEOTIDE SEQUENCE [LARGE SCALE GENOMIC DNA]</scope>
    <source>
        <strain evidence="1 2">BIOML-A32</strain>
    </source>
</reference>
<organism evidence="1 2">
    <name type="scientific">Parabacteroides distasonis</name>
    <dbReference type="NCBI Taxonomy" id="823"/>
    <lineage>
        <taxon>Bacteria</taxon>
        <taxon>Pseudomonadati</taxon>
        <taxon>Bacteroidota</taxon>
        <taxon>Bacteroidia</taxon>
        <taxon>Bacteroidales</taxon>
        <taxon>Tannerellaceae</taxon>
        <taxon>Parabacteroides</taxon>
    </lineage>
</organism>
<dbReference type="EMBL" id="WKMC01000011">
    <property type="protein sequence ID" value="MRZ51437.1"/>
    <property type="molecule type" value="Genomic_DNA"/>
</dbReference>
<name>A0A7K0HNK0_PARDI</name>
<dbReference type="Proteomes" id="UP000441358">
    <property type="component" value="Unassembled WGS sequence"/>
</dbReference>
<dbReference type="Gene3D" id="2.60.20.10">
    <property type="entry name" value="Crystallins"/>
    <property type="match status" value="1"/>
</dbReference>
<dbReference type="PROSITE" id="PS51257">
    <property type="entry name" value="PROKAR_LIPOPROTEIN"/>
    <property type="match status" value="1"/>
</dbReference>
<dbReference type="AlphaFoldDB" id="A0A7K0HNK0"/>
<protein>
    <recommendedName>
        <fullName evidence="3">Lipoprotein</fullName>
    </recommendedName>
</protein>
<evidence type="ECO:0000313" key="1">
    <source>
        <dbReference type="EMBL" id="MRZ51437.1"/>
    </source>
</evidence>
<comment type="caution">
    <text evidence="1">The sequence shown here is derived from an EMBL/GenBank/DDBJ whole genome shotgun (WGS) entry which is preliminary data.</text>
</comment>